<reference evidence="1" key="1">
    <citation type="submission" date="2019-03" db="EMBL/GenBank/DDBJ databases">
        <authorList>
            <person name="Hao L."/>
        </authorList>
    </citation>
    <scope>NUCLEOTIDE SEQUENCE</scope>
</reference>
<dbReference type="EMBL" id="CAADRN010000046">
    <property type="protein sequence ID" value="VFU11839.1"/>
    <property type="molecule type" value="Genomic_DNA"/>
</dbReference>
<accession>A0A485LX44</accession>
<proteinExistence type="predicted"/>
<dbReference type="AlphaFoldDB" id="A0A485LX44"/>
<sequence length="240" mass="26259">MKVQILNLPLLLTREEIYPFLNLGLAPGPLPANLDKLVDTYLRRVTQLAKPQGLIRVCSIRSLTPDRVELADANLVIAGTPAVAHFTACERVTLLAATLGPGIDGFLAELQQTSGAADAFIFNGIASAAAEHTTEILDGLAVREIRRNAYYPTARFSPGYGDWPLESQQQFIESIRGEKIGLAVTSHHLLQPVKSVTAVIGWSRVPLERSYEQPQEKPCQGTLTCRDCPLKEKCLSKTSR</sequence>
<protein>
    <submittedName>
        <fullName evidence="1">Vitamin B12 dependent methionine synthase, activation domain</fullName>
    </submittedName>
</protein>
<dbReference type="SUPFAM" id="SSF56507">
    <property type="entry name" value="Methionine synthase activation domain-like"/>
    <property type="match status" value="1"/>
</dbReference>
<dbReference type="Gene3D" id="3.40.109.40">
    <property type="match status" value="1"/>
</dbReference>
<evidence type="ECO:0000313" key="1">
    <source>
        <dbReference type="EMBL" id="VFU11839.1"/>
    </source>
</evidence>
<dbReference type="InterPro" id="IPR037010">
    <property type="entry name" value="VitB12-dep_Met_synth_activ_sf"/>
</dbReference>
<name>A0A485LX44_9ZZZZ</name>
<dbReference type="GO" id="GO:0008705">
    <property type="term" value="F:methionine synthase activity"/>
    <property type="evidence" value="ECO:0007669"/>
    <property type="project" value="InterPro"/>
</dbReference>
<gene>
    <name evidence="1" type="ORF">SCFA_140002</name>
</gene>
<organism evidence="1">
    <name type="scientific">anaerobic digester metagenome</name>
    <dbReference type="NCBI Taxonomy" id="1263854"/>
    <lineage>
        <taxon>unclassified sequences</taxon>
        <taxon>metagenomes</taxon>
        <taxon>ecological metagenomes</taxon>
    </lineage>
</organism>